<evidence type="ECO:0000313" key="1">
    <source>
        <dbReference type="EMBL" id="GIY86875.1"/>
    </source>
</evidence>
<evidence type="ECO:0000313" key="2">
    <source>
        <dbReference type="Proteomes" id="UP001054945"/>
    </source>
</evidence>
<accession>A0AAV4WVC3</accession>
<dbReference type="Proteomes" id="UP001054945">
    <property type="component" value="Unassembled WGS sequence"/>
</dbReference>
<name>A0AAV4WVC3_CAEEX</name>
<sequence length="91" mass="9977">MISSKSNNGDIAWNSRQNIYSNDIRAPKSAFKFIATVMPTHSICGSIGIGKEEEDISEVGLCSTVNSHSSVVRGKFINKYVSLLHEGENIF</sequence>
<reference evidence="1 2" key="1">
    <citation type="submission" date="2021-06" db="EMBL/GenBank/DDBJ databases">
        <title>Caerostris extrusa draft genome.</title>
        <authorList>
            <person name="Kono N."/>
            <person name="Arakawa K."/>
        </authorList>
    </citation>
    <scope>NUCLEOTIDE SEQUENCE [LARGE SCALE GENOMIC DNA]</scope>
</reference>
<proteinExistence type="predicted"/>
<dbReference type="EMBL" id="BPLR01016854">
    <property type="protein sequence ID" value="GIY86875.1"/>
    <property type="molecule type" value="Genomic_DNA"/>
</dbReference>
<comment type="caution">
    <text evidence="1">The sequence shown here is derived from an EMBL/GenBank/DDBJ whole genome shotgun (WGS) entry which is preliminary data.</text>
</comment>
<keyword evidence="2" id="KW-1185">Reference proteome</keyword>
<organism evidence="1 2">
    <name type="scientific">Caerostris extrusa</name>
    <name type="common">Bark spider</name>
    <name type="synonym">Caerostris bankana</name>
    <dbReference type="NCBI Taxonomy" id="172846"/>
    <lineage>
        <taxon>Eukaryota</taxon>
        <taxon>Metazoa</taxon>
        <taxon>Ecdysozoa</taxon>
        <taxon>Arthropoda</taxon>
        <taxon>Chelicerata</taxon>
        <taxon>Arachnida</taxon>
        <taxon>Araneae</taxon>
        <taxon>Araneomorphae</taxon>
        <taxon>Entelegynae</taxon>
        <taxon>Araneoidea</taxon>
        <taxon>Araneidae</taxon>
        <taxon>Caerostris</taxon>
    </lineage>
</organism>
<protein>
    <submittedName>
        <fullName evidence="1">Uncharacterized protein</fullName>
    </submittedName>
</protein>
<dbReference type="AlphaFoldDB" id="A0AAV4WVC3"/>
<gene>
    <name evidence="1" type="ORF">CEXT_15221</name>
</gene>